<dbReference type="PANTHER" id="PTHR23044">
    <property type="entry name" value="3'-5' EXONUCLEASE ERI1-RELATED"/>
    <property type="match status" value="1"/>
</dbReference>
<dbReference type="InterPro" id="IPR051274">
    <property type="entry name" value="3-5_Exoribonuclease"/>
</dbReference>
<name>A0A821HH69_9BILA</name>
<keyword evidence="4" id="KW-1133">Transmembrane helix</keyword>
<reference evidence="6" key="1">
    <citation type="submission" date="2021-02" db="EMBL/GenBank/DDBJ databases">
        <authorList>
            <person name="Nowell W R."/>
        </authorList>
    </citation>
    <scope>NUCLEOTIDE SEQUENCE</scope>
</reference>
<dbReference type="Pfam" id="PF00929">
    <property type="entry name" value="RNase_T"/>
    <property type="match status" value="1"/>
</dbReference>
<evidence type="ECO:0000313" key="6">
    <source>
        <dbReference type="EMBL" id="CAF4682324.1"/>
    </source>
</evidence>
<accession>A0A821HH69</accession>
<dbReference type="CDD" id="cd06133">
    <property type="entry name" value="ERI-1_3'hExo_like"/>
    <property type="match status" value="1"/>
</dbReference>
<dbReference type="InterPro" id="IPR013520">
    <property type="entry name" value="Ribonucl_H"/>
</dbReference>
<evidence type="ECO:0000313" key="7">
    <source>
        <dbReference type="Proteomes" id="UP000663848"/>
    </source>
</evidence>
<dbReference type="Gene3D" id="3.30.420.10">
    <property type="entry name" value="Ribonuclease H-like superfamily/Ribonuclease H"/>
    <property type="match status" value="1"/>
</dbReference>
<dbReference type="InterPro" id="IPR036397">
    <property type="entry name" value="RNaseH_sf"/>
</dbReference>
<evidence type="ECO:0000256" key="3">
    <source>
        <dbReference type="ARBA" id="ARBA00022839"/>
    </source>
</evidence>
<dbReference type="InterPro" id="IPR012337">
    <property type="entry name" value="RNaseH-like_sf"/>
</dbReference>
<gene>
    <name evidence="6" type="ORF">QYT958_LOCUS16700</name>
</gene>
<feature type="domain" description="Exonuclease" evidence="5">
    <location>
        <begin position="366"/>
        <end position="564"/>
    </location>
</feature>
<dbReference type="AlphaFoldDB" id="A0A821HH69"/>
<dbReference type="Proteomes" id="UP000663848">
    <property type="component" value="Unassembled WGS sequence"/>
</dbReference>
<dbReference type="EMBL" id="CAJOBR010002445">
    <property type="protein sequence ID" value="CAF4682324.1"/>
    <property type="molecule type" value="Genomic_DNA"/>
</dbReference>
<keyword evidence="4" id="KW-0472">Membrane</keyword>
<keyword evidence="2" id="KW-0378">Hydrolase</keyword>
<dbReference type="SUPFAM" id="SSF53098">
    <property type="entry name" value="Ribonuclease H-like"/>
    <property type="match status" value="1"/>
</dbReference>
<organism evidence="6 7">
    <name type="scientific">Rotaria socialis</name>
    <dbReference type="NCBI Taxonomy" id="392032"/>
    <lineage>
        <taxon>Eukaryota</taxon>
        <taxon>Metazoa</taxon>
        <taxon>Spiralia</taxon>
        <taxon>Gnathifera</taxon>
        <taxon>Rotifera</taxon>
        <taxon>Eurotatoria</taxon>
        <taxon>Bdelloidea</taxon>
        <taxon>Philodinida</taxon>
        <taxon>Philodinidae</taxon>
        <taxon>Rotaria</taxon>
    </lineage>
</organism>
<evidence type="ECO:0000256" key="1">
    <source>
        <dbReference type="ARBA" id="ARBA00022722"/>
    </source>
</evidence>
<evidence type="ECO:0000256" key="2">
    <source>
        <dbReference type="ARBA" id="ARBA00022801"/>
    </source>
</evidence>
<evidence type="ECO:0000256" key="4">
    <source>
        <dbReference type="SAM" id="Phobius"/>
    </source>
</evidence>
<sequence length="575" mass="66553">MSDQLYEHNKQEVATVENNGVMIVRQKTTVELGEIRDTTRVAFIRNTYPAQYNHVARNMNHINYQTNTENKHFMRGGHFFLYRYVMIFALILCFAFGIASIYAKPCAVVPFLLTVLYLALSIFNIVVFIRNRPVINPILTRQVNRGQLDGLINRFFDVPINATVLTGILGAFIDPAVIVAAVRRENVQLTKISVMLYDDRYLSRSYFPKEIIIHILVFFVMFILAIIFVVGTVLPSQECTININYTTKLGILSNANIQFVIPMIEIHHNNRYVQSNSYTTDFHCTVDNMVDYNRREITQITSPSHFIHVELSKQNIYYIKFTEQSTYLDRGIQINIEQTEKPMGKSVVAFSSKILTTNTVGQPFDYYCVLDFEAVCHQVNSSLKRPAPNDIWEIIEFPICLLSAETNTIIDIYHSYVRPSIKTTLNDVCISITGITQSIVDSFPTFDIVWEQVQQFLLKHSLISLAHHNSSCHSFTWITCGNWDLKTMLPLQLKQSRLDRPKFINEFINIKELYMEYYSSTRIRGMKDLLKKLNLKLEGRHHSGIDDTKNITKIAQWFIEHKHPLKLTYKESGHK</sequence>
<dbReference type="GO" id="GO:0003676">
    <property type="term" value="F:nucleic acid binding"/>
    <property type="evidence" value="ECO:0007669"/>
    <property type="project" value="InterPro"/>
</dbReference>
<protein>
    <recommendedName>
        <fullName evidence="5">Exonuclease domain-containing protein</fullName>
    </recommendedName>
</protein>
<keyword evidence="1" id="KW-0540">Nuclease</keyword>
<comment type="caution">
    <text evidence="6">The sequence shown here is derived from an EMBL/GenBank/DDBJ whole genome shotgun (WGS) entry which is preliminary data.</text>
</comment>
<keyword evidence="4" id="KW-0812">Transmembrane</keyword>
<feature type="transmembrane region" description="Helical" evidence="4">
    <location>
        <begin position="81"/>
        <end position="102"/>
    </location>
</feature>
<keyword evidence="3" id="KW-0269">Exonuclease</keyword>
<dbReference type="SMART" id="SM00479">
    <property type="entry name" value="EXOIII"/>
    <property type="match status" value="1"/>
</dbReference>
<evidence type="ECO:0000259" key="5">
    <source>
        <dbReference type="SMART" id="SM00479"/>
    </source>
</evidence>
<proteinExistence type="predicted"/>
<dbReference type="PANTHER" id="PTHR23044:SF61">
    <property type="entry name" value="3'-5' EXORIBONUCLEASE 1-RELATED"/>
    <property type="match status" value="1"/>
</dbReference>
<feature type="transmembrane region" description="Helical" evidence="4">
    <location>
        <begin position="108"/>
        <end position="129"/>
    </location>
</feature>
<feature type="transmembrane region" description="Helical" evidence="4">
    <location>
        <begin position="211"/>
        <end position="234"/>
    </location>
</feature>
<dbReference type="GO" id="GO:0000175">
    <property type="term" value="F:3'-5'-RNA exonuclease activity"/>
    <property type="evidence" value="ECO:0007669"/>
    <property type="project" value="InterPro"/>
</dbReference>
<dbReference type="InterPro" id="IPR047201">
    <property type="entry name" value="ERI-1_3'hExo-like"/>
</dbReference>